<organism evidence="1 2">
    <name type="scientific">Mytilus coruscus</name>
    <name type="common">Sea mussel</name>
    <dbReference type="NCBI Taxonomy" id="42192"/>
    <lineage>
        <taxon>Eukaryota</taxon>
        <taxon>Metazoa</taxon>
        <taxon>Spiralia</taxon>
        <taxon>Lophotrochozoa</taxon>
        <taxon>Mollusca</taxon>
        <taxon>Bivalvia</taxon>
        <taxon>Autobranchia</taxon>
        <taxon>Pteriomorphia</taxon>
        <taxon>Mytilida</taxon>
        <taxon>Mytiloidea</taxon>
        <taxon>Mytilidae</taxon>
        <taxon>Mytilinae</taxon>
        <taxon>Mytilus</taxon>
    </lineage>
</organism>
<reference evidence="1 2" key="1">
    <citation type="submission" date="2020-06" db="EMBL/GenBank/DDBJ databases">
        <authorList>
            <person name="Li R."/>
            <person name="Bekaert M."/>
        </authorList>
    </citation>
    <scope>NUCLEOTIDE SEQUENCE [LARGE SCALE GENOMIC DNA]</scope>
    <source>
        <strain evidence="2">wild</strain>
    </source>
</reference>
<accession>A0A6J8EN49</accession>
<gene>
    <name evidence="1" type="ORF">MCOR_54086</name>
</gene>
<dbReference type="Proteomes" id="UP000507470">
    <property type="component" value="Unassembled WGS sequence"/>
</dbReference>
<dbReference type="EMBL" id="CACVKT020009473">
    <property type="protein sequence ID" value="CAC5422014.1"/>
    <property type="molecule type" value="Genomic_DNA"/>
</dbReference>
<dbReference type="OrthoDB" id="6123743at2759"/>
<evidence type="ECO:0000313" key="1">
    <source>
        <dbReference type="EMBL" id="CAC5422014.1"/>
    </source>
</evidence>
<sequence>MGIIRQFWRSIETDDWRCIKSDCTATIKTLRRIPVNIRDQHNQPSDPVQLNVDQILKRMKERCIAESNPVPTIYEDELVKLRNRDWDNDSERLVQRIPTFTTCTCICRDCKKMLLDCQNKAVQNLNLLMLIRQCQLKSVPLLILEDTCSQETCKSEQTYLSQTSDSSICNSLKQDALNRLLSFSENGNGEKCTTTCTEEARIIVFKCPEDSFTREFSTSAAVMSMSS</sequence>
<proteinExistence type="predicted"/>
<protein>
    <submittedName>
        <fullName evidence="1">Uncharacterized protein</fullName>
    </submittedName>
</protein>
<evidence type="ECO:0000313" key="2">
    <source>
        <dbReference type="Proteomes" id="UP000507470"/>
    </source>
</evidence>
<name>A0A6J8EN49_MYTCO</name>
<keyword evidence="2" id="KW-1185">Reference proteome</keyword>
<dbReference type="AlphaFoldDB" id="A0A6J8EN49"/>